<accession>A0ABQ3CPG6</accession>
<name>A0ABQ3CPG6_9ACTN</name>
<protein>
    <submittedName>
        <fullName evidence="2">Uncharacterized protein</fullName>
    </submittedName>
</protein>
<reference evidence="3" key="1">
    <citation type="journal article" date="2019" name="Int. J. Syst. Evol. Microbiol.">
        <title>The Global Catalogue of Microorganisms (GCM) 10K type strain sequencing project: providing services to taxonomists for standard genome sequencing and annotation.</title>
        <authorList>
            <consortium name="The Broad Institute Genomics Platform"/>
            <consortium name="The Broad Institute Genome Sequencing Center for Infectious Disease"/>
            <person name="Wu L."/>
            <person name="Ma J."/>
        </authorList>
    </citation>
    <scope>NUCLEOTIDE SEQUENCE [LARGE SCALE GENOMIC DNA]</scope>
    <source>
        <strain evidence="3">JCM 4733</strain>
    </source>
</reference>
<organism evidence="2 3">
    <name type="scientific">Streptomyces canarius</name>
    <dbReference type="NCBI Taxonomy" id="285453"/>
    <lineage>
        <taxon>Bacteria</taxon>
        <taxon>Bacillati</taxon>
        <taxon>Actinomycetota</taxon>
        <taxon>Actinomycetes</taxon>
        <taxon>Kitasatosporales</taxon>
        <taxon>Streptomycetaceae</taxon>
        <taxon>Streptomyces</taxon>
    </lineage>
</organism>
<dbReference type="RefSeq" id="WP_189888296.1">
    <property type="nucleotide sequence ID" value="NZ_BMVN01000014.1"/>
</dbReference>
<keyword evidence="3" id="KW-1185">Reference proteome</keyword>
<feature type="region of interest" description="Disordered" evidence="1">
    <location>
        <begin position="1"/>
        <end position="42"/>
    </location>
</feature>
<gene>
    <name evidence="2" type="ORF">GCM10010345_42460</name>
</gene>
<evidence type="ECO:0000313" key="2">
    <source>
        <dbReference type="EMBL" id="GHA33428.1"/>
    </source>
</evidence>
<evidence type="ECO:0000313" key="3">
    <source>
        <dbReference type="Proteomes" id="UP000653644"/>
    </source>
</evidence>
<sequence length="84" mass="9388">MTSPPERITRGFSVDEEDGGERKAPRRIRTRQQIMNGEAKRPPAKVELKLLASNPFNPRARDELTEVEASRAARDAVCTRLNAG</sequence>
<dbReference type="EMBL" id="BMVN01000014">
    <property type="protein sequence ID" value="GHA33428.1"/>
    <property type="molecule type" value="Genomic_DNA"/>
</dbReference>
<proteinExistence type="predicted"/>
<evidence type="ECO:0000256" key="1">
    <source>
        <dbReference type="SAM" id="MobiDB-lite"/>
    </source>
</evidence>
<comment type="caution">
    <text evidence="2">The sequence shown here is derived from an EMBL/GenBank/DDBJ whole genome shotgun (WGS) entry which is preliminary data.</text>
</comment>
<dbReference type="Proteomes" id="UP000653644">
    <property type="component" value="Unassembled WGS sequence"/>
</dbReference>